<dbReference type="InterPro" id="IPR051637">
    <property type="entry name" value="Ank_repeat_dom-contain_49"/>
</dbReference>
<dbReference type="InterPro" id="IPR002110">
    <property type="entry name" value="Ankyrin_rpt"/>
</dbReference>
<dbReference type="Gene3D" id="1.25.40.20">
    <property type="entry name" value="Ankyrin repeat-containing domain"/>
    <property type="match status" value="2"/>
</dbReference>
<dbReference type="AlphaFoldDB" id="A0A2J6SSB7"/>
<dbReference type="InParanoid" id="A0A2J6SSB7"/>
<dbReference type="EMBL" id="KZ613871">
    <property type="protein sequence ID" value="PMD53652.1"/>
    <property type="molecule type" value="Genomic_DNA"/>
</dbReference>
<protein>
    <submittedName>
        <fullName evidence="5">Ankyrin</fullName>
    </submittedName>
</protein>
<evidence type="ECO:0000256" key="1">
    <source>
        <dbReference type="ARBA" id="ARBA00022737"/>
    </source>
</evidence>
<organism evidence="5 6">
    <name type="scientific">Hyaloscypha bicolor E</name>
    <dbReference type="NCBI Taxonomy" id="1095630"/>
    <lineage>
        <taxon>Eukaryota</taxon>
        <taxon>Fungi</taxon>
        <taxon>Dikarya</taxon>
        <taxon>Ascomycota</taxon>
        <taxon>Pezizomycotina</taxon>
        <taxon>Leotiomycetes</taxon>
        <taxon>Helotiales</taxon>
        <taxon>Hyaloscyphaceae</taxon>
        <taxon>Hyaloscypha</taxon>
        <taxon>Hyaloscypha bicolor</taxon>
    </lineage>
</organism>
<dbReference type="OrthoDB" id="194358at2759"/>
<feature type="compositionally biased region" description="Basic residues" evidence="4">
    <location>
        <begin position="262"/>
        <end position="271"/>
    </location>
</feature>
<dbReference type="GeneID" id="36595431"/>
<feature type="region of interest" description="Disordered" evidence="4">
    <location>
        <begin position="35"/>
        <end position="54"/>
    </location>
</feature>
<dbReference type="Proteomes" id="UP000235371">
    <property type="component" value="Unassembled WGS sequence"/>
</dbReference>
<keyword evidence="6" id="KW-1185">Reference proteome</keyword>
<sequence>MRRALHMDSMASMALTQRGSSSEALVSMGRGDAFVESATNGRGQRRGPPGVQWNETRDRQYARMYSVCNIHTDDLPLFLKDDGFDFRKRIAQEKAASNLGPRPNELRPDAKEDAKGVDKRMEQAYRVKKYLQHRREGNRHKQSAPLDMSATDMEKLNMAYEMENELSAGKLSTANMASFQFRRDFENFTQDPTSLAKVQNLQKNLSEAQCPRRYSIGFLNKAIYTKERLSLASVPSHSSETCSSASKRTSLASDFSSATARTIRRRTRRSRQATQTRDNPPNVPLVKSDNTNEGHIPYGLVQGFPHVDGCVLDPSIREKKLPLCCLHRCRGDPRVVKCDYCLDELPKSHRFVRDIIRKSREGEDVIYIYAGKPVSFDFHEVDGFGDTVLHLAASLGAGCMILSWLLSLKVDVHARNGAGQTFMHVLNPASLAAHYNHSAERVGDDGVRRLFHHLRAMDFDYNLQDDFGQTPMHALTQHWLNIHLIKLLFHHCLPSGPTLLRRDFQGRTVEERIKVQALVDHNGFPDQHRANVINALLQQIQIVCDGEFTTPRHQIYYEKSTLPPTSVLQDYPQNGRPTRYQKMRETITRALSGFPELEYRGRNALHCLAESCSSLKIGTENPGAPGKRKRQEQLRLRHDYIIDQVDKLLNAGVSPDDYDANGNTPLMAFIRNDLSPEPERQITSDVLRNLIKAGANVHRRNNKGETALHLAMRFGRPSAVDILLSNLANVHARARRGEGICEVASKWALREKKDGARYHRILICMDIAGRYSAVLGPRREEEWDQQRYCASSSCEEVD</sequence>
<dbReference type="PROSITE" id="PS50088">
    <property type="entry name" value="ANK_REPEAT"/>
    <property type="match status" value="1"/>
</dbReference>
<accession>A0A2J6SSB7</accession>
<dbReference type="PANTHER" id="PTHR24180">
    <property type="entry name" value="CYCLIN-DEPENDENT KINASE INHIBITOR 2C-RELATED"/>
    <property type="match status" value="1"/>
</dbReference>
<dbReference type="STRING" id="1095630.A0A2J6SSB7"/>
<keyword evidence="1" id="KW-0677">Repeat</keyword>
<name>A0A2J6SSB7_9HELO</name>
<reference evidence="5 6" key="1">
    <citation type="submission" date="2016-04" db="EMBL/GenBank/DDBJ databases">
        <title>A degradative enzymes factory behind the ericoid mycorrhizal symbiosis.</title>
        <authorList>
            <consortium name="DOE Joint Genome Institute"/>
            <person name="Martino E."/>
            <person name="Morin E."/>
            <person name="Grelet G."/>
            <person name="Kuo A."/>
            <person name="Kohler A."/>
            <person name="Daghino S."/>
            <person name="Barry K."/>
            <person name="Choi C."/>
            <person name="Cichocki N."/>
            <person name="Clum A."/>
            <person name="Copeland A."/>
            <person name="Hainaut M."/>
            <person name="Haridas S."/>
            <person name="Labutti K."/>
            <person name="Lindquist E."/>
            <person name="Lipzen A."/>
            <person name="Khouja H.-R."/>
            <person name="Murat C."/>
            <person name="Ohm R."/>
            <person name="Olson A."/>
            <person name="Spatafora J."/>
            <person name="Veneault-Fourrey C."/>
            <person name="Henrissat B."/>
            <person name="Grigoriev I."/>
            <person name="Martin F."/>
            <person name="Perotto S."/>
        </authorList>
    </citation>
    <scope>NUCLEOTIDE SEQUENCE [LARGE SCALE GENOMIC DNA]</scope>
    <source>
        <strain evidence="5 6">E</strain>
    </source>
</reference>
<dbReference type="SMART" id="SM00248">
    <property type="entry name" value="ANK"/>
    <property type="match status" value="4"/>
</dbReference>
<feature type="region of interest" description="Disordered" evidence="4">
    <location>
        <begin position="95"/>
        <end position="119"/>
    </location>
</feature>
<gene>
    <name evidence="5" type="ORF">K444DRAFT_667940</name>
</gene>
<evidence type="ECO:0000313" key="6">
    <source>
        <dbReference type="Proteomes" id="UP000235371"/>
    </source>
</evidence>
<evidence type="ECO:0000256" key="4">
    <source>
        <dbReference type="SAM" id="MobiDB-lite"/>
    </source>
</evidence>
<dbReference type="PANTHER" id="PTHR24180:SF45">
    <property type="entry name" value="POLY [ADP-RIBOSE] POLYMERASE TANKYRASE"/>
    <property type="match status" value="1"/>
</dbReference>
<dbReference type="PROSITE" id="PS50297">
    <property type="entry name" value="ANK_REP_REGION"/>
    <property type="match status" value="1"/>
</dbReference>
<feature type="compositionally biased region" description="Basic and acidic residues" evidence="4">
    <location>
        <begin position="104"/>
        <end position="119"/>
    </location>
</feature>
<keyword evidence="2 3" id="KW-0040">ANK repeat</keyword>
<evidence type="ECO:0000256" key="2">
    <source>
        <dbReference type="ARBA" id="ARBA00023043"/>
    </source>
</evidence>
<evidence type="ECO:0000313" key="5">
    <source>
        <dbReference type="EMBL" id="PMD53652.1"/>
    </source>
</evidence>
<feature type="region of interest" description="Disordered" evidence="4">
    <location>
        <begin position="253"/>
        <end position="289"/>
    </location>
</feature>
<proteinExistence type="predicted"/>
<feature type="repeat" description="ANK" evidence="3">
    <location>
        <begin position="703"/>
        <end position="735"/>
    </location>
</feature>
<dbReference type="InterPro" id="IPR036770">
    <property type="entry name" value="Ankyrin_rpt-contain_sf"/>
</dbReference>
<dbReference type="RefSeq" id="XP_024730556.1">
    <property type="nucleotide sequence ID" value="XM_024887355.1"/>
</dbReference>
<feature type="region of interest" description="Disordered" evidence="4">
    <location>
        <begin position="1"/>
        <end position="20"/>
    </location>
</feature>
<dbReference type="Pfam" id="PF12796">
    <property type="entry name" value="Ank_2"/>
    <property type="match status" value="1"/>
</dbReference>
<evidence type="ECO:0000256" key="3">
    <source>
        <dbReference type="PROSITE-ProRule" id="PRU00023"/>
    </source>
</evidence>
<dbReference type="SUPFAM" id="SSF48403">
    <property type="entry name" value="Ankyrin repeat"/>
    <property type="match status" value="1"/>
</dbReference>